<evidence type="ECO:0000256" key="1">
    <source>
        <dbReference type="ARBA" id="ARBA00022723"/>
    </source>
</evidence>
<keyword evidence="4" id="KW-1185">Reference proteome</keyword>
<dbReference type="InterPro" id="IPR051785">
    <property type="entry name" value="MMCE/EMCE_epimerase"/>
</dbReference>
<dbReference type="Gene3D" id="3.10.180.10">
    <property type="entry name" value="2,3-Dihydroxybiphenyl 1,2-Dioxygenase, domain 1"/>
    <property type="match status" value="2"/>
</dbReference>
<dbReference type="GO" id="GO:0005739">
    <property type="term" value="C:mitochondrion"/>
    <property type="evidence" value="ECO:0007669"/>
    <property type="project" value="TreeGrafter"/>
</dbReference>
<dbReference type="InterPro" id="IPR004360">
    <property type="entry name" value="Glyas_Fos-R_dOase_dom"/>
</dbReference>
<dbReference type="PANTHER" id="PTHR43048">
    <property type="entry name" value="METHYLMALONYL-COA EPIMERASE"/>
    <property type="match status" value="1"/>
</dbReference>
<dbReference type="OrthoDB" id="3360610at2759"/>
<dbReference type="AlphaFoldDB" id="A0A0F4ZHU3"/>
<dbReference type="EMBL" id="LAEV01000698">
    <property type="protein sequence ID" value="KKA29770.1"/>
    <property type="molecule type" value="Genomic_DNA"/>
</dbReference>
<name>A0A0F4ZHU3_9PEZI</name>
<comment type="caution">
    <text evidence="3">The sequence shown here is derived from an EMBL/GenBank/DDBJ whole genome shotgun (WGS) entry which is preliminary data.</text>
</comment>
<dbReference type="Pfam" id="PF00903">
    <property type="entry name" value="Glyoxalase"/>
    <property type="match status" value="1"/>
</dbReference>
<protein>
    <recommendedName>
        <fullName evidence="2">VOC domain-containing protein</fullName>
    </recommendedName>
</protein>
<dbReference type="InterPro" id="IPR037523">
    <property type="entry name" value="VOC_core"/>
</dbReference>
<dbReference type="PROSITE" id="PS51819">
    <property type="entry name" value="VOC"/>
    <property type="match status" value="1"/>
</dbReference>
<dbReference type="GO" id="GO:0004493">
    <property type="term" value="F:methylmalonyl-CoA epimerase activity"/>
    <property type="evidence" value="ECO:0007669"/>
    <property type="project" value="TreeGrafter"/>
</dbReference>
<organism evidence="3 4">
    <name type="scientific">Thielaviopsis punctulata</name>
    <dbReference type="NCBI Taxonomy" id="72032"/>
    <lineage>
        <taxon>Eukaryota</taxon>
        <taxon>Fungi</taxon>
        <taxon>Dikarya</taxon>
        <taxon>Ascomycota</taxon>
        <taxon>Pezizomycotina</taxon>
        <taxon>Sordariomycetes</taxon>
        <taxon>Hypocreomycetidae</taxon>
        <taxon>Microascales</taxon>
        <taxon>Ceratocystidaceae</taxon>
        <taxon>Thielaviopsis</taxon>
    </lineage>
</organism>
<evidence type="ECO:0000313" key="3">
    <source>
        <dbReference type="EMBL" id="KKA29770.1"/>
    </source>
</evidence>
<keyword evidence="1" id="KW-0479">Metal-binding</keyword>
<feature type="domain" description="VOC" evidence="2">
    <location>
        <begin position="178"/>
        <end position="301"/>
    </location>
</feature>
<dbReference type="InterPro" id="IPR029068">
    <property type="entry name" value="Glyas_Bleomycin-R_OHBP_Dase"/>
</dbReference>
<dbReference type="PANTHER" id="PTHR43048:SF3">
    <property type="entry name" value="METHYLMALONYL-COA EPIMERASE, MITOCHONDRIAL"/>
    <property type="match status" value="1"/>
</dbReference>
<gene>
    <name evidence="3" type="ORF">TD95_004917</name>
</gene>
<dbReference type="FunFam" id="3.10.180.10:FF:000034">
    <property type="entry name" value="Glyoxalase/Bleomycin resistance protein/Dihydroxybiphenyl dioxygenase"/>
    <property type="match status" value="1"/>
</dbReference>
<dbReference type="Proteomes" id="UP000033483">
    <property type="component" value="Unassembled WGS sequence"/>
</dbReference>
<proteinExistence type="predicted"/>
<accession>A0A0F4ZHU3</accession>
<sequence>MAPADRIDALGKHLRPQPKITLTRLLWVSYAHARAHMPAALKFYADFGLYLVPHGTSPTVFYLRGYGRDAFCLRAVSADTDAFDGAAFEVACAQDLERAAAMLPGASAVCELDAPGGGRYVRFSDPVDGWAVYLVHGQRETEELAVEFPTGQVNYPQEKGRKTGMTQRFEKRPAPVHKVGHFGVCTTDFERAFEFYTRTFNMIPSDLIHNAEGRNFHTFLRLNRGPQPVDHHCFFLFQGPQFHIHHSSFETHDFDTQVLGHDWLRKQGYRNCWGVGRHIMGSQIFDYWFDPSGFILEHYVDGDMVDSSVPANHILAAPDNLHVWGGYIQESGCRDGMLTDLGPDVPASFLA</sequence>
<evidence type="ECO:0000313" key="4">
    <source>
        <dbReference type="Proteomes" id="UP000033483"/>
    </source>
</evidence>
<evidence type="ECO:0000259" key="2">
    <source>
        <dbReference type="PROSITE" id="PS51819"/>
    </source>
</evidence>
<dbReference type="GO" id="GO:0046491">
    <property type="term" value="P:L-methylmalonyl-CoA metabolic process"/>
    <property type="evidence" value="ECO:0007669"/>
    <property type="project" value="TreeGrafter"/>
</dbReference>
<reference evidence="3 4" key="1">
    <citation type="submission" date="2015-03" db="EMBL/GenBank/DDBJ databases">
        <authorList>
            <person name="Radwan O."/>
            <person name="Al-Naeli F.A."/>
            <person name="Rendon G.A."/>
            <person name="Fields C."/>
        </authorList>
    </citation>
    <scope>NUCLEOTIDE SEQUENCE [LARGE SCALE GENOMIC DNA]</scope>
    <source>
        <strain evidence="3">CR-DP1</strain>
    </source>
</reference>
<dbReference type="SUPFAM" id="SSF54593">
    <property type="entry name" value="Glyoxalase/Bleomycin resistance protein/Dihydroxybiphenyl dioxygenase"/>
    <property type="match status" value="1"/>
</dbReference>
<dbReference type="GO" id="GO:0046872">
    <property type="term" value="F:metal ion binding"/>
    <property type="evidence" value="ECO:0007669"/>
    <property type="project" value="UniProtKB-KW"/>
</dbReference>